<dbReference type="EMBL" id="JACRUM010000002">
    <property type="protein sequence ID" value="MBC5862857.1"/>
    <property type="molecule type" value="Genomic_DNA"/>
</dbReference>
<dbReference type="SUPFAM" id="SSF46689">
    <property type="entry name" value="Homeodomain-like"/>
    <property type="match status" value="1"/>
</dbReference>
<evidence type="ECO:0000259" key="4">
    <source>
        <dbReference type="PROSITE" id="PS01124"/>
    </source>
</evidence>
<dbReference type="RefSeq" id="WP_166134101.1">
    <property type="nucleotide sequence ID" value="NZ_JAAOBY010000002.1"/>
</dbReference>
<evidence type="ECO:0000313" key="6">
    <source>
        <dbReference type="Proteomes" id="UP000621670"/>
    </source>
</evidence>
<keyword evidence="6" id="KW-1185">Reference proteome</keyword>
<accession>A0ABR7JEF0</accession>
<keyword evidence="2" id="KW-0238">DNA-binding</keyword>
<dbReference type="Proteomes" id="UP000621670">
    <property type="component" value="Unassembled WGS sequence"/>
</dbReference>
<evidence type="ECO:0000256" key="3">
    <source>
        <dbReference type="ARBA" id="ARBA00023163"/>
    </source>
</evidence>
<name>A0ABR7JEF0_9FLAO</name>
<dbReference type="InterPro" id="IPR018060">
    <property type="entry name" value="HTH_AraC"/>
</dbReference>
<dbReference type="InterPro" id="IPR009057">
    <property type="entry name" value="Homeodomain-like_sf"/>
</dbReference>
<protein>
    <submittedName>
        <fullName evidence="5">AraC family transcriptional regulator</fullName>
    </submittedName>
</protein>
<comment type="caution">
    <text evidence="5">The sequence shown here is derived from an EMBL/GenBank/DDBJ whole genome shotgun (WGS) entry which is preliminary data.</text>
</comment>
<dbReference type="Gene3D" id="1.10.10.60">
    <property type="entry name" value="Homeodomain-like"/>
    <property type="match status" value="1"/>
</dbReference>
<organism evidence="5 6">
    <name type="scientific">Flavobacterium turcicum</name>
    <dbReference type="NCBI Taxonomy" id="2764718"/>
    <lineage>
        <taxon>Bacteria</taxon>
        <taxon>Pseudomonadati</taxon>
        <taxon>Bacteroidota</taxon>
        <taxon>Flavobacteriia</taxon>
        <taxon>Flavobacteriales</taxon>
        <taxon>Flavobacteriaceae</taxon>
        <taxon>Flavobacterium</taxon>
    </lineage>
</organism>
<evidence type="ECO:0000256" key="2">
    <source>
        <dbReference type="ARBA" id="ARBA00023125"/>
    </source>
</evidence>
<feature type="domain" description="HTH araC/xylS-type" evidence="4">
    <location>
        <begin position="184"/>
        <end position="282"/>
    </location>
</feature>
<sequence length="286" mass="33870">MVNKKAKLNHSGLQVFIFESYTSKNALKEIIIAQYYSILIIHSGYLWMQINNREIYLSVCELISIPKKTTCEILNMSDQLQISQISFTSDFAFKNSIKWPHIGYFEFFILQTANKIALNTNEVLVLIYLFKYLNRKLHTSDKYVFKDELILYSFNLLLYELARFYSRSSWYKEVKYSRNERLVIQFFKLLDVNCRKQHSVKFYADALFVTAGHLNKIVKEVVEKSPKQLIETAIVMEAKIMLQNSNLTILYISEELQFSTTSFFSNFFKRHTSLSPSEYRSRFNFH</sequence>
<dbReference type="PANTHER" id="PTHR43280">
    <property type="entry name" value="ARAC-FAMILY TRANSCRIPTIONAL REGULATOR"/>
    <property type="match status" value="1"/>
</dbReference>
<evidence type="ECO:0000256" key="1">
    <source>
        <dbReference type="ARBA" id="ARBA00023015"/>
    </source>
</evidence>
<reference evidence="5 6" key="1">
    <citation type="submission" date="2020-08" db="EMBL/GenBank/DDBJ databases">
        <title>Description of novel Flavobacterium F-400 isolate.</title>
        <authorList>
            <person name="Saticioglu I."/>
            <person name="Duman M."/>
            <person name="Altun S."/>
        </authorList>
    </citation>
    <scope>NUCLEOTIDE SEQUENCE [LARGE SCALE GENOMIC DNA]</scope>
    <source>
        <strain evidence="5 6">F-400</strain>
    </source>
</reference>
<dbReference type="Pfam" id="PF12833">
    <property type="entry name" value="HTH_18"/>
    <property type="match status" value="1"/>
</dbReference>
<evidence type="ECO:0000313" key="5">
    <source>
        <dbReference type="EMBL" id="MBC5862857.1"/>
    </source>
</evidence>
<keyword evidence="3" id="KW-0804">Transcription</keyword>
<keyword evidence="1" id="KW-0805">Transcription regulation</keyword>
<dbReference type="SMART" id="SM00342">
    <property type="entry name" value="HTH_ARAC"/>
    <property type="match status" value="1"/>
</dbReference>
<dbReference type="PANTHER" id="PTHR43280:SF32">
    <property type="entry name" value="TRANSCRIPTIONAL REGULATORY PROTEIN"/>
    <property type="match status" value="1"/>
</dbReference>
<dbReference type="PROSITE" id="PS01124">
    <property type="entry name" value="HTH_ARAC_FAMILY_2"/>
    <property type="match status" value="1"/>
</dbReference>
<gene>
    <name evidence="5" type="ORF">H8R26_05425</name>
</gene>
<proteinExistence type="predicted"/>